<dbReference type="InterPro" id="IPR029058">
    <property type="entry name" value="AB_hydrolase_fold"/>
</dbReference>
<keyword evidence="1 3" id="KW-0378">Hydrolase</keyword>
<dbReference type="EMBL" id="JBHRYC010000056">
    <property type="protein sequence ID" value="MFC3638009.1"/>
    <property type="molecule type" value="Genomic_DNA"/>
</dbReference>
<dbReference type="PANTHER" id="PTHR48081">
    <property type="entry name" value="AB HYDROLASE SUPERFAMILY PROTEIN C4A8.06C"/>
    <property type="match status" value="1"/>
</dbReference>
<dbReference type="InterPro" id="IPR013094">
    <property type="entry name" value="AB_hydrolase_3"/>
</dbReference>
<protein>
    <submittedName>
        <fullName evidence="3">Alpha/beta hydrolase</fullName>
    </submittedName>
</protein>
<evidence type="ECO:0000313" key="4">
    <source>
        <dbReference type="Proteomes" id="UP001595704"/>
    </source>
</evidence>
<dbReference type="Proteomes" id="UP001595704">
    <property type="component" value="Unassembled WGS sequence"/>
</dbReference>
<comment type="caution">
    <text evidence="3">The sequence shown here is derived from an EMBL/GenBank/DDBJ whole genome shotgun (WGS) entry which is preliminary data.</text>
</comment>
<keyword evidence="4" id="KW-1185">Reference proteome</keyword>
<evidence type="ECO:0000256" key="1">
    <source>
        <dbReference type="ARBA" id="ARBA00022801"/>
    </source>
</evidence>
<reference evidence="4" key="1">
    <citation type="journal article" date="2019" name="Int. J. Syst. Evol. Microbiol.">
        <title>The Global Catalogue of Microorganisms (GCM) 10K type strain sequencing project: providing services to taxonomists for standard genome sequencing and annotation.</title>
        <authorList>
            <consortium name="The Broad Institute Genomics Platform"/>
            <consortium name="The Broad Institute Genome Sequencing Center for Infectious Disease"/>
            <person name="Wu L."/>
            <person name="Ma J."/>
        </authorList>
    </citation>
    <scope>NUCLEOTIDE SEQUENCE [LARGE SCALE GENOMIC DNA]</scope>
    <source>
        <strain evidence="4">KCTC 42282</strain>
    </source>
</reference>
<evidence type="ECO:0000313" key="3">
    <source>
        <dbReference type="EMBL" id="MFC3638009.1"/>
    </source>
</evidence>
<feature type="domain" description="Alpha/beta hydrolase fold-3" evidence="2">
    <location>
        <begin position="91"/>
        <end position="295"/>
    </location>
</feature>
<dbReference type="PANTHER" id="PTHR48081:SF8">
    <property type="entry name" value="ALPHA_BETA HYDROLASE FOLD-3 DOMAIN-CONTAINING PROTEIN-RELATED"/>
    <property type="match status" value="1"/>
</dbReference>
<dbReference type="InterPro" id="IPR050300">
    <property type="entry name" value="GDXG_lipolytic_enzyme"/>
</dbReference>
<dbReference type="RefSeq" id="WP_191321395.1">
    <property type="nucleotide sequence ID" value="NZ_BNCG01000074.1"/>
</dbReference>
<gene>
    <name evidence="3" type="ORF">ACFONL_11605</name>
</gene>
<evidence type="ECO:0000259" key="2">
    <source>
        <dbReference type="Pfam" id="PF07859"/>
    </source>
</evidence>
<proteinExistence type="predicted"/>
<dbReference type="SUPFAM" id="SSF53474">
    <property type="entry name" value="alpha/beta-Hydrolases"/>
    <property type="match status" value="1"/>
</dbReference>
<organism evidence="3 4">
    <name type="scientific">Camelimonas fluminis</name>
    <dbReference type="NCBI Taxonomy" id="1576911"/>
    <lineage>
        <taxon>Bacteria</taxon>
        <taxon>Pseudomonadati</taxon>
        <taxon>Pseudomonadota</taxon>
        <taxon>Alphaproteobacteria</taxon>
        <taxon>Hyphomicrobiales</taxon>
        <taxon>Chelatococcaceae</taxon>
        <taxon>Camelimonas</taxon>
    </lineage>
</organism>
<sequence>MPKTRRASELDRESRLLLHAMNGAFPLVGRAINRERVSSFRYAWAALASTFGRRIPLAGLEERQIRGPDGNAIPLRIYTPDGPPGLKPAFLWCHGGGFVVGDLNTSDGICRAIARASGAIVISVRYRLAPEHDIYAGREDFLAALNWVHKNAEALGIDGNRLGVGGDSAGGNISAAVAQENIRRGGPRLSLQALVYPATNLAMDFDSKDENSKGFLLTANFMDSLRPLIERGEDLTDPWLSPAHADSVAGLPPAVIITAGFDPIRDDGLLYAAQLRRAGVPVELLHYSGQFHGFFNFDAVLGAARDAQERVGVALRDAFAGEPAPNRTIEIADNRPWFDARLSKDLITGAMLAGRSVRQWNSHVLRSLSPETAYAAANLLRPFWAPAAMARRTISGCINALNAQQSYPPQAGAPSA</sequence>
<accession>A0ABV7UIX5</accession>
<name>A0ABV7UIX5_9HYPH</name>
<dbReference type="Gene3D" id="3.40.50.1820">
    <property type="entry name" value="alpha/beta hydrolase"/>
    <property type="match status" value="1"/>
</dbReference>
<dbReference type="GO" id="GO:0016787">
    <property type="term" value="F:hydrolase activity"/>
    <property type="evidence" value="ECO:0007669"/>
    <property type="project" value="UniProtKB-KW"/>
</dbReference>
<dbReference type="Pfam" id="PF07859">
    <property type="entry name" value="Abhydrolase_3"/>
    <property type="match status" value="1"/>
</dbReference>